<dbReference type="SUPFAM" id="SSF53850">
    <property type="entry name" value="Periplasmic binding protein-like II"/>
    <property type="match status" value="1"/>
</dbReference>
<dbReference type="InterPro" id="IPR036390">
    <property type="entry name" value="WH_DNA-bd_sf"/>
</dbReference>
<proteinExistence type="inferred from homology"/>
<dbReference type="InterPro" id="IPR000847">
    <property type="entry name" value="LysR_HTH_N"/>
</dbReference>
<dbReference type="AlphaFoldDB" id="A0A5N3QTR1"/>
<keyword evidence="3" id="KW-0238">DNA-binding</keyword>
<evidence type="ECO:0000256" key="2">
    <source>
        <dbReference type="ARBA" id="ARBA00023015"/>
    </source>
</evidence>
<keyword evidence="4" id="KW-0804">Transcription</keyword>
<dbReference type="InterPro" id="IPR058163">
    <property type="entry name" value="LysR-type_TF_proteobact-type"/>
</dbReference>
<evidence type="ECO:0000256" key="4">
    <source>
        <dbReference type="ARBA" id="ARBA00023163"/>
    </source>
</evidence>
<comment type="similarity">
    <text evidence="1">Belongs to the LysR transcriptional regulatory family.</text>
</comment>
<evidence type="ECO:0000259" key="5">
    <source>
        <dbReference type="PROSITE" id="PS50931"/>
    </source>
</evidence>
<dbReference type="PANTHER" id="PTHR30537">
    <property type="entry name" value="HTH-TYPE TRANSCRIPTIONAL REGULATOR"/>
    <property type="match status" value="1"/>
</dbReference>
<dbReference type="Gene3D" id="3.40.190.290">
    <property type="match status" value="1"/>
</dbReference>
<dbReference type="InterPro" id="IPR036388">
    <property type="entry name" value="WH-like_DNA-bd_sf"/>
</dbReference>
<dbReference type="RefSeq" id="WP_150873266.1">
    <property type="nucleotide sequence ID" value="NZ_VWSE01000010.1"/>
</dbReference>
<dbReference type="PROSITE" id="PS50931">
    <property type="entry name" value="HTH_LYSR"/>
    <property type="match status" value="1"/>
</dbReference>
<dbReference type="EMBL" id="VWSE01000010">
    <property type="protein sequence ID" value="KAB0285568.1"/>
    <property type="molecule type" value="Genomic_DNA"/>
</dbReference>
<organism evidence="6 7">
    <name type="scientific">Vibrio fortis</name>
    <dbReference type="NCBI Taxonomy" id="212667"/>
    <lineage>
        <taxon>Bacteria</taxon>
        <taxon>Pseudomonadati</taxon>
        <taxon>Pseudomonadota</taxon>
        <taxon>Gammaproteobacteria</taxon>
        <taxon>Vibrionales</taxon>
        <taxon>Vibrionaceae</taxon>
        <taxon>Vibrio</taxon>
    </lineage>
</organism>
<dbReference type="SUPFAM" id="SSF46785">
    <property type="entry name" value="Winged helix' DNA-binding domain"/>
    <property type="match status" value="1"/>
</dbReference>
<reference evidence="6 7" key="1">
    <citation type="submission" date="2019-09" db="EMBL/GenBank/DDBJ databases">
        <title>Whole genome sequence of Vibrio fortis.</title>
        <authorList>
            <person name="Das S.K."/>
        </authorList>
    </citation>
    <scope>NUCLEOTIDE SEQUENCE [LARGE SCALE GENOMIC DNA]</scope>
    <source>
        <strain evidence="6 7">AN60</strain>
    </source>
</reference>
<dbReference type="InterPro" id="IPR005119">
    <property type="entry name" value="LysR_subst-bd"/>
</dbReference>
<feature type="domain" description="HTH lysR-type" evidence="5">
    <location>
        <begin position="1"/>
        <end position="60"/>
    </location>
</feature>
<evidence type="ECO:0000313" key="6">
    <source>
        <dbReference type="EMBL" id="KAB0285568.1"/>
    </source>
</evidence>
<dbReference type="GO" id="GO:0043565">
    <property type="term" value="F:sequence-specific DNA binding"/>
    <property type="evidence" value="ECO:0007669"/>
    <property type="project" value="TreeGrafter"/>
</dbReference>
<dbReference type="PANTHER" id="PTHR30537:SF5">
    <property type="entry name" value="HTH-TYPE TRANSCRIPTIONAL ACTIVATOR TTDR-RELATED"/>
    <property type="match status" value="1"/>
</dbReference>
<protein>
    <submittedName>
        <fullName evidence="6">LysR family transcriptional regulator</fullName>
    </submittedName>
</protein>
<comment type="caution">
    <text evidence="6">The sequence shown here is derived from an EMBL/GenBank/DDBJ whole genome shotgun (WGS) entry which is preliminary data.</text>
</comment>
<dbReference type="Gene3D" id="1.10.10.10">
    <property type="entry name" value="Winged helix-like DNA-binding domain superfamily/Winged helix DNA-binding domain"/>
    <property type="match status" value="1"/>
</dbReference>
<keyword evidence="2" id="KW-0805">Transcription regulation</keyword>
<evidence type="ECO:0000256" key="1">
    <source>
        <dbReference type="ARBA" id="ARBA00009437"/>
    </source>
</evidence>
<accession>A0A5N3QTR1</accession>
<gene>
    <name evidence="6" type="ORF">F2P58_23990</name>
</gene>
<sequence>MKRVLDDLNIFCAVVETGSLKKAAERISLPHSTVSRRIDALEASLGLTLLHRTTREVKVSSRGQELYQDCSPLFTSIQRSIDLAIDSEVEFKGKLKVSMPVRAGLDFLGNWLIDFASEHPELTLDIALSNSNQNLIKDEIDLAFRVGPLMDSSAIALKLWDIPYSLCATQDFLDRHNIKDTQITTEQLESLPSVISRPMTSWAFTNPKHQEIMLDPSQDLMVDDLGLAYHSLMKGTYLAMIPTVMIKDAGVVELSVDDLKPRTRIMYAYYLGRRHAQSQIKHIVDYIKQRNSDSTP</sequence>
<dbReference type="FunFam" id="1.10.10.10:FF:000001">
    <property type="entry name" value="LysR family transcriptional regulator"/>
    <property type="match status" value="1"/>
</dbReference>
<dbReference type="GO" id="GO:0006351">
    <property type="term" value="P:DNA-templated transcription"/>
    <property type="evidence" value="ECO:0007669"/>
    <property type="project" value="TreeGrafter"/>
</dbReference>
<name>A0A5N3QTR1_9VIBR</name>
<evidence type="ECO:0000256" key="3">
    <source>
        <dbReference type="ARBA" id="ARBA00023125"/>
    </source>
</evidence>
<dbReference type="Proteomes" id="UP000326789">
    <property type="component" value="Unassembled WGS sequence"/>
</dbReference>
<dbReference type="Pfam" id="PF03466">
    <property type="entry name" value="LysR_substrate"/>
    <property type="match status" value="1"/>
</dbReference>
<dbReference type="GO" id="GO:0003700">
    <property type="term" value="F:DNA-binding transcription factor activity"/>
    <property type="evidence" value="ECO:0007669"/>
    <property type="project" value="InterPro"/>
</dbReference>
<evidence type="ECO:0000313" key="7">
    <source>
        <dbReference type="Proteomes" id="UP000326789"/>
    </source>
</evidence>
<dbReference type="Pfam" id="PF00126">
    <property type="entry name" value="HTH_1"/>
    <property type="match status" value="1"/>
</dbReference>